<keyword evidence="2" id="KW-1185">Reference proteome</keyword>
<dbReference type="EMBL" id="LFYT02000008">
    <property type="protein sequence ID" value="PVE43162.1"/>
    <property type="molecule type" value="Genomic_DNA"/>
</dbReference>
<dbReference type="Pfam" id="PF15781">
    <property type="entry name" value="ParE-like_toxin"/>
    <property type="match status" value="1"/>
</dbReference>
<organism evidence="1 2">
    <name type="scientific">Limnohabitans planktonicus II-D5</name>
    <dbReference type="NCBI Taxonomy" id="1293045"/>
    <lineage>
        <taxon>Bacteria</taxon>
        <taxon>Pseudomonadati</taxon>
        <taxon>Pseudomonadota</taxon>
        <taxon>Betaproteobacteria</taxon>
        <taxon>Burkholderiales</taxon>
        <taxon>Comamonadaceae</taxon>
        <taxon>Limnohabitans</taxon>
    </lineage>
</organism>
<evidence type="ECO:0000313" key="2">
    <source>
        <dbReference type="Proteomes" id="UP000037507"/>
    </source>
</evidence>
<dbReference type="InterPro" id="IPR031552">
    <property type="entry name" value="ParE-like_toxin"/>
</dbReference>
<name>A0A2T7UEV5_9BURK</name>
<dbReference type="STRING" id="1293045.H663_07265"/>
<evidence type="ECO:0000313" key="1">
    <source>
        <dbReference type="EMBL" id="PVE43162.1"/>
    </source>
</evidence>
<proteinExistence type="predicted"/>
<dbReference type="OrthoDB" id="5296677at2"/>
<gene>
    <name evidence="1" type="ORF">H663_008340</name>
</gene>
<reference evidence="1" key="1">
    <citation type="submission" date="2017-04" db="EMBL/GenBank/DDBJ databases">
        <title>Unexpected and diverse lifestyles within the genus Limnohabitans.</title>
        <authorList>
            <person name="Kasalicky V."/>
            <person name="Mehrshad M."/>
            <person name="Andrei S.-A."/>
            <person name="Salcher M."/>
            <person name="Kratochvilova H."/>
            <person name="Simek K."/>
            <person name="Ghai R."/>
        </authorList>
    </citation>
    <scope>NUCLEOTIDE SEQUENCE [LARGE SCALE GENOMIC DNA]</scope>
    <source>
        <strain evidence="1">II-D5</strain>
    </source>
</reference>
<sequence length="93" mass="10404">MQVSASPSFNRVAKKLHARDKKTLDEAIKAILQNPQLGEEKKGDLAGVFVYKFKLNGQETLLAYELQPHKTAPIEAMLLAVGPHENFYVALKR</sequence>
<protein>
    <submittedName>
        <fullName evidence="1">Addiction module toxin RelE</fullName>
    </submittedName>
</protein>
<dbReference type="Proteomes" id="UP000037507">
    <property type="component" value="Unassembled WGS sequence"/>
</dbReference>
<dbReference type="AlphaFoldDB" id="A0A2T7UEV5"/>
<accession>A0A2T7UEV5</accession>
<comment type="caution">
    <text evidence="1">The sequence shown here is derived from an EMBL/GenBank/DDBJ whole genome shotgun (WGS) entry which is preliminary data.</text>
</comment>